<evidence type="ECO:0000256" key="1">
    <source>
        <dbReference type="ARBA" id="ARBA00007626"/>
    </source>
</evidence>
<evidence type="ECO:0000256" key="2">
    <source>
        <dbReference type="ARBA" id="ARBA00022737"/>
    </source>
</evidence>
<name>A0A7N2KXB0_QUELO</name>
<accession>A0A7N2KXB0</accession>
<dbReference type="NCBIfam" id="TIGR00756">
    <property type="entry name" value="PPR"/>
    <property type="match status" value="1"/>
</dbReference>
<dbReference type="PROSITE" id="PS51375">
    <property type="entry name" value="PPR"/>
    <property type="match status" value="1"/>
</dbReference>
<comment type="similarity">
    <text evidence="1">Belongs to the PPR family. P subfamily.</text>
</comment>
<proteinExistence type="inferred from homology"/>
<keyword evidence="5" id="KW-1185">Reference proteome</keyword>
<reference evidence="4" key="2">
    <citation type="submission" date="2021-01" db="UniProtKB">
        <authorList>
            <consortium name="EnsemblPlants"/>
        </authorList>
    </citation>
    <scope>IDENTIFICATION</scope>
</reference>
<dbReference type="InterPro" id="IPR050667">
    <property type="entry name" value="PPR-containing_protein"/>
</dbReference>
<evidence type="ECO:0000313" key="5">
    <source>
        <dbReference type="Proteomes" id="UP000594261"/>
    </source>
</evidence>
<dbReference type="PANTHER" id="PTHR47939">
    <property type="entry name" value="MEMBRANE-ASSOCIATED SALT-INDUCIBLE PROTEIN-LIKE"/>
    <property type="match status" value="1"/>
</dbReference>
<dbReference type="Gramene" id="QL02p057930:mrna">
    <property type="protein sequence ID" value="QL02p057930:mrna"/>
    <property type="gene ID" value="QL02p057930"/>
</dbReference>
<dbReference type="Proteomes" id="UP000594261">
    <property type="component" value="Chromosome 2"/>
</dbReference>
<dbReference type="EnsemblPlants" id="QL02p057930:mrna">
    <property type="protein sequence ID" value="QL02p057930:mrna"/>
    <property type="gene ID" value="QL02p057930"/>
</dbReference>
<evidence type="ECO:0008006" key="6">
    <source>
        <dbReference type="Google" id="ProtNLM"/>
    </source>
</evidence>
<evidence type="ECO:0000313" key="4">
    <source>
        <dbReference type="EnsemblPlants" id="QL02p057930:mrna"/>
    </source>
</evidence>
<dbReference type="OMA" id="MPSINTW"/>
<protein>
    <recommendedName>
        <fullName evidence="6">Pentatricopeptide repeat-containing protein</fullName>
    </recommendedName>
</protein>
<keyword evidence="2" id="KW-0677">Repeat</keyword>
<dbReference type="Pfam" id="PF01535">
    <property type="entry name" value="PPR"/>
    <property type="match status" value="3"/>
</dbReference>
<evidence type="ECO:0000256" key="3">
    <source>
        <dbReference type="PROSITE-ProRule" id="PRU00708"/>
    </source>
</evidence>
<dbReference type="Gene3D" id="1.25.40.10">
    <property type="entry name" value="Tetratricopeptide repeat domain"/>
    <property type="match status" value="3"/>
</dbReference>
<dbReference type="AlphaFoldDB" id="A0A7N2KXB0"/>
<feature type="repeat" description="PPR" evidence="3">
    <location>
        <begin position="287"/>
        <end position="321"/>
    </location>
</feature>
<dbReference type="InParanoid" id="A0A7N2KXB0"/>
<organism evidence="4 5">
    <name type="scientific">Quercus lobata</name>
    <name type="common">Valley oak</name>
    <dbReference type="NCBI Taxonomy" id="97700"/>
    <lineage>
        <taxon>Eukaryota</taxon>
        <taxon>Viridiplantae</taxon>
        <taxon>Streptophyta</taxon>
        <taxon>Embryophyta</taxon>
        <taxon>Tracheophyta</taxon>
        <taxon>Spermatophyta</taxon>
        <taxon>Magnoliopsida</taxon>
        <taxon>eudicotyledons</taxon>
        <taxon>Gunneridae</taxon>
        <taxon>Pentapetalae</taxon>
        <taxon>rosids</taxon>
        <taxon>fabids</taxon>
        <taxon>Fagales</taxon>
        <taxon>Fagaceae</taxon>
        <taxon>Quercus</taxon>
    </lineage>
</organism>
<reference evidence="5" key="1">
    <citation type="journal article" date="2016" name="G3 (Bethesda)">
        <title>First Draft Assembly and Annotation of the Genome of a California Endemic Oak Quercus lobata Nee (Fagaceae).</title>
        <authorList>
            <person name="Sork V.L."/>
            <person name="Fitz-Gibbon S.T."/>
            <person name="Puiu D."/>
            <person name="Crepeau M."/>
            <person name="Gugger P.F."/>
            <person name="Sherman R."/>
            <person name="Stevens K."/>
            <person name="Langley C.H."/>
            <person name="Pellegrini M."/>
            <person name="Salzberg S.L."/>
        </authorList>
    </citation>
    <scope>NUCLEOTIDE SEQUENCE [LARGE SCALE GENOMIC DNA]</scope>
    <source>
        <strain evidence="5">cv. SW786</strain>
    </source>
</reference>
<dbReference type="InterPro" id="IPR002885">
    <property type="entry name" value="PPR_rpt"/>
</dbReference>
<dbReference type="InterPro" id="IPR011990">
    <property type="entry name" value="TPR-like_helical_dom_sf"/>
</dbReference>
<dbReference type="PANTHER" id="PTHR47939:SF13">
    <property type="entry name" value="OS03G0201400 PROTEIN"/>
    <property type="match status" value="1"/>
</dbReference>
<sequence>MLEMNVNFSGAEKASLENVIRLLCRDGKIEEGRNLVKRAVVSSLEPSSLVINEIARGYYKKKDFEDLLSFFAEMKCAPTVIVAIQAQKGRQFDEVKMIVYNMASHGFLQLSSLEDPLSKAFTVLGFNPSAVRLKRDNDAGFSKTEFLCNLGNGLYLDTDLDEYGKTVARVLEDSMLPDFNSLVMQKCDHGNFRAALELLGQETPDLLVQAYSKKGLTNGGRLILDRIHQRHLIVKNEAYTALIMSLWLEDCKALVGCLCQREMLVEALQLLELHWLSMMISNEIRPSNQSLRAVISSLCNVGDIGKALQLSQEMESRGWVHNSSIQNTIVGGLLSHGKLQEAEDLLDRMVGESPTREMYSTVINRYRLEDNLKKASELIQVMQRRGYESDFETHWSLISNFSDKDNCDSNQGFLSRLLSVSGFARKSGSNAKGLNFKIAFSGAGTRMLSEAIAK</sequence>